<protein>
    <recommendedName>
        <fullName evidence="3">Transposase</fullName>
    </recommendedName>
</protein>
<name>A0ABS9VXY0_9BIFI</name>
<comment type="caution">
    <text evidence="1">The sequence shown here is derived from an EMBL/GenBank/DDBJ whole genome shotgun (WGS) entry which is preliminary data.</text>
</comment>
<dbReference type="EMBL" id="JAFEJT020000064">
    <property type="protein sequence ID" value="MCH9276907.1"/>
    <property type="molecule type" value="Genomic_DNA"/>
</dbReference>
<dbReference type="RefSeq" id="WP_241514769.1">
    <property type="nucleotide sequence ID" value="NZ_JAFEJT020000064.1"/>
</dbReference>
<evidence type="ECO:0000313" key="2">
    <source>
        <dbReference type="Proteomes" id="UP000710815"/>
    </source>
</evidence>
<gene>
    <name evidence="1" type="ORF">JS533_011615</name>
</gene>
<reference evidence="1 2" key="1">
    <citation type="journal article" date="2021" name="Environ. Microbiol.">
        <title>Genetic insights into the dark matter of the mammalian gut microbiota through targeted genome reconstruction.</title>
        <authorList>
            <person name="Lugli G.A."/>
            <person name="Alessandri G."/>
            <person name="Milani C."/>
            <person name="Viappiani A."/>
            <person name="Fontana F."/>
            <person name="Tarracchini C."/>
            <person name="Mancabelli L."/>
            <person name="Argentini C."/>
            <person name="Ruiz L."/>
            <person name="Margolles A."/>
            <person name="van Sinderen D."/>
            <person name="Turroni F."/>
            <person name="Ventura M."/>
        </authorList>
    </citation>
    <scope>NUCLEOTIDE SEQUENCE [LARGE SCALE GENOMIC DNA]</scope>
    <source>
        <strain evidence="1 2">MA1</strain>
    </source>
</reference>
<keyword evidence="2" id="KW-1185">Reference proteome</keyword>
<reference evidence="1 2" key="2">
    <citation type="journal article" date="2021" name="Syst. Appl. Microbiol.">
        <title>Phylogenetic classification of ten novel species belonging to the genus Bifidobacterium comprising B. phasiani sp. nov., B. pongonis sp. nov., B. saguinibicoloris sp. nov., B. colobi sp. nov., B. simiiventris sp. nov., B. santillanense sp. nov., B. miconis sp. nov., B. amazonense sp. nov., B. pluvialisilvae sp. nov., and B. miconisargentati sp. nov.</title>
        <authorList>
            <person name="Lugli G.A."/>
            <person name="Calvete-Torre I."/>
            <person name="Alessandri G."/>
            <person name="Milani C."/>
            <person name="Turroni F."/>
            <person name="Laiolo P."/>
            <person name="Ossiprandi M.C."/>
            <person name="Margolles A."/>
            <person name="Ruiz L."/>
            <person name="Ventura M."/>
        </authorList>
    </citation>
    <scope>NUCLEOTIDE SEQUENCE [LARGE SCALE GENOMIC DNA]</scope>
    <source>
        <strain evidence="1 2">MA1</strain>
    </source>
</reference>
<dbReference type="Proteomes" id="UP000710815">
    <property type="component" value="Unassembled WGS sequence"/>
</dbReference>
<evidence type="ECO:0000313" key="1">
    <source>
        <dbReference type="EMBL" id="MCH9276907.1"/>
    </source>
</evidence>
<accession>A0ABS9VXY0</accession>
<sequence>MVAIAQRRGDRDTLERLYMRLVAHDGDDVMRWARRLHRLVGERRWHDHTVSAVVQLRRAGVGTTMA</sequence>
<evidence type="ECO:0008006" key="3">
    <source>
        <dbReference type="Google" id="ProtNLM"/>
    </source>
</evidence>
<organism evidence="1 2">
    <name type="scientific">Bifidobacterium amazonense</name>
    <dbReference type="NCBI Taxonomy" id="2809027"/>
    <lineage>
        <taxon>Bacteria</taxon>
        <taxon>Bacillati</taxon>
        <taxon>Actinomycetota</taxon>
        <taxon>Actinomycetes</taxon>
        <taxon>Bifidobacteriales</taxon>
        <taxon>Bifidobacteriaceae</taxon>
        <taxon>Bifidobacterium</taxon>
    </lineage>
</organism>
<proteinExistence type="predicted"/>